<keyword evidence="1" id="KW-0863">Zinc-finger</keyword>
<sequence length="351" mass="38785">MFWVQAHGLPFGKMTKAYAIELASKIGDLVELDCVGEGLQLNRPFLRFQVAVDLNAPLCPGFEIPWDGLKPLFISFKYERLSNFCYACGRLGHDDQTCSYPKDPIFSKKIINGMRASSVKRIYLPPQVPTNDYSGSIPIPKTREVLPEEHAQDSSHLESFTIPQLSSSDVANILGTTTDATTIGQPNLNKLDSKSNAFLEKDQITSSNTIHVSQTKEFTQLPISSFIPNPPYMSSLFSPREVNKEKVPNEPIYFVTSPSESPNASPVKPTDTTTCLAISNVESALSKLTVKRKQGPSVDSTPPTKRPKPAKHSQPLLLTKSPPLTSNQLGSRRIVNRRASKGKKSFIEYGF</sequence>
<dbReference type="Pfam" id="PF14392">
    <property type="entry name" value="zf-CCHC_4"/>
    <property type="match status" value="1"/>
</dbReference>
<reference evidence="4 5" key="1">
    <citation type="journal article" date="2018" name="Mol. Plant">
        <title>The genome of Artemisia annua provides insight into the evolution of Asteraceae family and artemisinin biosynthesis.</title>
        <authorList>
            <person name="Shen Q."/>
            <person name="Zhang L."/>
            <person name="Liao Z."/>
            <person name="Wang S."/>
            <person name="Yan T."/>
            <person name="Shi P."/>
            <person name="Liu M."/>
            <person name="Fu X."/>
            <person name="Pan Q."/>
            <person name="Wang Y."/>
            <person name="Lv Z."/>
            <person name="Lu X."/>
            <person name="Zhang F."/>
            <person name="Jiang W."/>
            <person name="Ma Y."/>
            <person name="Chen M."/>
            <person name="Hao X."/>
            <person name="Li L."/>
            <person name="Tang Y."/>
            <person name="Lv G."/>
            <person name="Zhou Y."/>
            <person name="Sun X."/>
            <person name="Brodelius P.E."/>
            <person name="Rose J.K.C."/>
            <person name="Tang K."/>
        </authorList>
    </citation>
    <scope>NUCLEOTIDE SEQUENCE [LARGE SCALE GENOMIC DNA]</scope>
    <source>
        <strain evidence="5">cv. Huhao1</strain>
        <tissue evidence="4">Leaf</tissue>
    </source>
</reference>
<organism evidence="4 5">
    <name type="scientific">Artemisia annua</name>
    <name type="common">Sweet wormwood</name>
    <dbReference type="NCBI Taxonomy" id="35608"/>
    <lineage>
        <taxon>Eukaryota</taxon>
        <taxon>Viridiplantae</taxon>
        <taxon>Streptophyta</taxon>
        <taxon>Embryophyta</taxon>
        <taxon>Tracheophyta</taxon>
        <taxon>Spermatophyta</taxon>
        <taxon>Magnoliopsida</taxon>
        <taxon>eudicotyledons</taxon>
        <taxon>Gunneridae</taxon>
        <taxon>Pentapetalae</taxon>
        <taxon>asterids</taxon>
        <taxon>campanulids</taxon>
        <taxon>Asterales</taxon>
        <taxon>Asteraceae</taxon>
        <taxon>Asteroideae</taxon>
        <taxon>Anthemideae</taxon>
        <taxon>Artemisiinae</taxon>
        <taxon>Artemisia</taxon>
    </lineage>
</organism>
<keyword evidence="1" id="KW-0862">Zinc</keyword>
<comment type="caution">
    <text evidence="4">The sequence shown here is derived from an EMBL/GenBank/DDBJ whole genome shotgun (WGS) entry which is preliminary data.</text>
</comment>
<dbReference type="OrthoDB" id="1707487at2759"/>
<feature type="compositionally biased region" description="Low complexity" evidence="2">
    <location>
        <begin position="315"/>
        <end position="326"/>
    </location>
</feature>
<dbReference type="PROSITE" id="PS50158">
    <property type="entry name" value="ZF_CCHC"/>
    <property type="match status" value="1"/>
</dbReference>
<keyword evidence="1" id="KW-0479">Metal-binding</keyword>
<evidence type="ECO:0000256" key="2">
    <source>
        <dbReference type="SAM" id="MobiDB-lite"/>
    </source>
</evidence>
<gene>
    <name evidence="4" type="ORF">CTI12_AA329390</name>
</gene>
<keyword evidence="5" id="KW-1185">Reference proteome</keyword>
<feature type="compositionally biased region" description="Basic residues" evidence="2">
    <location>
        <begin position="334"/>
        <end position="344"/>
    </location>
</feature>
<feature type="domain" description="CCHC-type" evidence="3">
    <location>
        <begin position="85"/>
        <end position="98"/>
    </location>
</feature>
<dbReference type="GO" id="GO:0008270">
    <property type="term" value="F:zinc ion binding"/>
    <property type="evidence" value="ECO:0007669"/>
    <property type="project" value="UniProtKB-KW"/>
</dbReference>
<feature type="region of interest" description="Disordered" evidence="2">
    <location>
        <begin position="288"/>
        <end position="351"/>
    </location>
</feature>
<evidence type="ECO:0000313" key="5">
    <source>
        <dbReference type="Proteomes" id="UP000245207"/>
    </source>
</evidence>
<dbReference type="PANTHER" id="PTHR31286:SF178">
    <property type="entry name" value="DUF4283 DOMAIN-CONTAINING PROTEIN"/>
    <property type="match status" value="1"/>
</dbReference>
<name>A0A2U1MXA1_ARTAN</name>
<evidence type="ECO:0000256" key="1">
    <source>
        <dbReference type="PROSITE-ProRule" id="PRU00047"/>
    </source>
</evidence>
<proteinExistence type="predicted"/>
<dbReference type="InterPro" id="IPR001878">
    <property type="entry name" value="Znf_CCHC"/>
</dbReference>
<dbReference type="GO" id="GO:0003676">
    <property type="term" value="F:nucleic acid binding"/>
    <property type="evidence" value="ECO:0007669"/>
    <property type="project" value="InterPro"/>
</dbReference>
<evidence type="ECO:0000259" key="3">
    <source>
        <dbReference type="PROSITE" id="PS50158"/>
    </source>
</evidence>
<dbReference type="Proteomes" id="UP000245207">
    <property type="component" value="Unassembled WGS sequence"/>
</dbReference>
<dbReference type="AlphaFoldDB" id="A0A2U1MXA1"/>
<dbReference type="InterPro" id="IPR025836">
    <property type="entry name" value="Zn_knuckle_CX2CX4HX4C"/>
</dbReference>
<dbReference type="PANTHER" id="PTHR31286">
    <property type="entry name" value="GLYCINE-RICH CELL WALL STRUCTURAL PROTEIN 1.8-LIKE"/>
    <property type="match status" value="1"/>
</dbReference>
<dbReference type="InterPro" id="IPR040256">
    <property type="entry name" value="At4g02000-like"/>
</dbReference>
<evidence type="ECO:0000313" key="4">
    <source>
        <dbReference type="EMBL" id="PWA65867.1"/>
    </source>
</evidence>
<accession>A0A2U1MXA1</accession>
<dbReference type="STRING" id="35608.A0A2U1MXA1"/>
<dbReference type="EMBL" id="PKPP01004144">
    <property type="protein sequence ID" value="PWA65867.1"/>
    <property type="molecule type" value="Genomic_DNA"/>
</dbReference>
<protein>
    <recommendedName>
        <fullName evidence="3">CCHC-type domain-containing protein</fullName>
    </recommendedName>
</protein>